<dbReference type="PANTHER" id="PTHR30055:SF226">
    <property type="entry name" value="HTH-TYPE TRANSCRIPTIONAL REGULATOR PKSA"/>
    <property type="match status" value="1"/>
</dbReference>
<evidence type="ECO:0000256" key="2">
    <source>
        <dbReference type="ARBA" id="ARBA00023015"/>
    </source>
</evidence>
<evidence type="ECO:0000256" key="3">
    <source>
        <dbReference type="ARBA" id="ARBA00023125"/>
    </source>
</evidence>
<dbReference type="Pfam" id="PF00440">
    <property type="entry name" value="TetR_N"/>
    <property type="match status" value="1"/>
</dbReference>
<dbReference type="PANTHER" id="PTHR30055">
    <property type="entry name" value="HTH-TYPE TRANSCRIPTIONAL REGULATOR RUTR"/>
    <property type="match status" value="1"/>
</dbReference>
<dbReference type="GO" id="GO:0000976">
    <property type="term" value="F:transcription cis-regulatory region binding"/>
    <property type="evidence" value="ECO:0007669"/>
    <property type="project" value="TreeGrafter"/>
</dbReference>
<keyword evidence="4" id="KW-0804">Transcription</keyword>
<dbReference type="InterPro" id="IPR039538">
    <property type="entry name" value="BetI_C"/>
</dbReference>
<reference evidence="7 8" key="1">
    <citation type="submission" date="2018-05" db="EMBL/GenBank/DDBJ databases">
        <title>Genetic diversity of glacier-inhabiting Cryobacterium bacteria in China and description of Cryobacterium mengkeensis sp. nov. and Arthrobacter glacialis sp. nov.</title>
        <authorList>
            <person name="Liu Q."/>
            <person name="Xin Y.-H."/>
        </authorList>
    </citation>
    <scope>NUCLEOTIDE SEQUENCE [LARGE SCALE GENOMIC DNA]</scope>
    <source>
        <strain evidence="7 8">SK-1</strain>
    </source>
</reference>
<evidence type="ECO:0000256" key="4">
    <source>
        <dbReference type="ARBA" id="ARBA00023163"/>
    </source>
</evidence>
<dbReference type="Pfam" id="PF13977">
    <property type="entry name" value="TetR_C_6"/>
    <property type="match status" value="1"/>
</dbReference>
<dbReference type="SUPFAM" id="SSF48498">
    <property type="entry name" value="Tetracyclin repressor-like, C-terminal domain"/>
    <property type="match status" value="1"/>
</dbReference>
<dbReference type="EMBL" id="QHLY01000012">
    <property type="protein sequence ID" value="PXA68742.1"/>
    <property type="molecule type" value="Genomic_DNA"/>
</dbReference>
<evidence type="ECO:0000256" key="5">
    <source>
        <dbReference type="PROSITE-ProRule" id="PRU00335"/>
    </source>
</evidence>
<accession>A0A317ZQG7</accession>
<feature type="DNA-binding region" description="H-T-H motif" evidence="5">
    <location>
        <begin position="37"/>
        <end position="56"/>
    </location>
</feature>
<proteinExistence type="predicted"/>
<dbReference type="PROSITE" id="PS50977">
    <property type="entry name" value="HTH_TETR_2"/>
    <property type="match status" value="1"/>
</dbReference>
<keyword evidence="2" id="KW-0805">Transcription regulation</keyword>
<feature type="domain" description="HTH tetR-type" evidence="6">
    <location>
        <begin position="14"/>
        <end position="74"/>
    </location>
</feature>
<dbReference type="OrthoDB" id="7505659at2"/>
<dbReference type="PRINTS" id="PR00455">
    <property type="entry name" value="HTHTETR"/>
</dbReference>
<dbReference type="GO" id="GO:0003700">
    <property type="term" value="F:DNA-binding transcription factor activity"/>
    <property type="evidence" value="ECO:0007669"/>
    <property type="project" value="TreeGrafter"/>
</dbReference>
<dbReference type="InterPro" id="IPR036271">
    <property type="entry name" value="Tet_transcr_reg_TetR-rel_C_sf"/>
</dbReference>
<dbReference type="AlphaFoldDB" id="A0A317ZQG7"/>
<comment type="caution">
    <text evidence="7">The sequence shown here is derived from an EMBL/GenBank/DDBJ whole genome shotgun (WGS) entry which is preliminary data.</text>
</comment>
<dbReference type="InterPro" id="IPR001647">
    <property type="entry name" value="HTH_TetR"/>
</dbReference>
<sequence>MSIDAPARRYAKGEAKRRAILDAALAVVAKHGYRNSSLQEIADAVGLTKAGVLHYFDSREELMAEVVSERDAHDRARVDGLEPDQLGTLSRIIEHNGTVPGLVQLYSRLVVEAEAPEHPAHGYVRERYALIVETLADSVRARQREGSVRADIDPMVVARAATALSDGLQLQWLHDQTLDMSGVFDAALELMLGAAPRTES</sequence>
<dbReference type="Proteomes" id="UP000246722">
    <property type="component" value="Unassembled WGS sequence"/>
</dbReference>
<dbReference type="InterPro" id="IPR009057">
    <property type="entry name" value="Homeodomain-like_sf"/>
</dbReference>
<organism evidence="7 8">
    <name type="scientific">Cryobacterium arcticum</name>
    <dbReference type="NCBI Taxonomy" id="670052"/>
    <lineage>
        <taxon>Bacteria</taxon>
        <taxon>Bacillati</taxon>
        <taxon>Actinomycetota</taxon>
        <taxon>Actinomycetes</taxon>
        <taxon>Micrococcales</taxon>
        <taxon>Microbacteriaceae</taxon>
        <taxon>Cryobacterium</taxon>
    </lineage>
</organism>
<evidence type="ECO:0000313" key="8">
    <source>
        <dbReference type="Proteomes" id="UP000246722"/>
    </source>
</evidence>
<evidence type="ECO:0000256" key="1">
    <source>
        <dbReference type="ARBA" id="ARBA00022491"/>
    </source>
</evidence>
<keyword evidence="1" id="KW-0678">Repressor</keyword>
<evidence type="ECO:0000313" key="7">
    <source>
        <dbReference type="EMBL" id="PXA68742.1"/>
    </source>
</evidence>
<keyword evidence="8" id="KW-1185">Reference proteome</keyword>
<keyword evidence="3 5" id="KW-0238">DNA-binding</keyword>
<gene>
    <name evidence="7" type="ORF">CTB96_19405</name>
</gene>
<protein>
    <submittedName>
        <fullName evidence="7">TetR/AcrR family transcriptional regulator</fullName>
    </submittedName>
</protein>
<dbReference type="InterPro" id="IPR050109">
    <property type="entry name" value="HTH-type_TetR-like_transc_reg"/>
</dbReference>
<dbReference type="SUPFAM" id="SSF46689">
    <property type="entry name" value="Homeodomain-like"/>
    <property type="match status" value="1"/>
</dbReference>
<dbReference type="Gene3D" id="1.10.357.10">
    <property type="entry name" value="Tetracycline Repressor, domain 2"/>
    <property type="match status" value="1"/>
</dbReference>
<dbReference type="RefSeq" id="WP_110128389.1">
    <property type="nucleotide sequence ID" value="NZ_QHLY01000012.1"/>
</dbReference>
<evidence type="ECO:0000259" key="6">
    <source>
        <dbReference type="PROSITE" id="PS50977"/>
    </source>
</evidence>
<name>A0A317ZQG7_9MICO</name>